<dbReference type="GO" id="GO:0003677">
    <property type="term" value="F:DNA binding"/>
    <property type="evidence" value="ECO:0007669"/>
    <property type="project" value="InterPro"/>
</dbReference>
<dbReference type="InterPro" id="IPR019068">
    <property type="entry name" value="Restrct_endonuc_II_MjaI"/>
</dbReference>
<keyword evidence="1" id="KW-0540">Nuclease</keyword>
<keyword evidence="1" id="KW-0255">Endonuclease</keyword>
<organism evidence="1 2">
    <name type="scientific">Thermospira aquatica</name>
    <dbReference type="NCBI Taxonomy" id="2828656"/>
    <lineage>
        <taxon>Bacteria</taxon>
        <taxon>Pseudomonadati</taxon>
        <taxon>Spirochaetota</taxon>
        <taxon>Spirochaetia</taxon>
        <taxon>Brevinematales</taxon>
        <taxon>Thermospiraceae</taxon>
        <taxon>Thermospira</taxon>
    </lineage>
</organism>
<evidence type="ECO:0000313" key="1">
    <source>
        <dbReference type="EMBL" id="URA10319.1"/>
    </source>
</evidence>
<evidence type="ECO:0000313" key="2">
    <source>
        <dbReference type="Proteomes" id="UP001056539"/>
    </source>
</evidence>
<accession>A0AAX3BDC5</accession>
<dbReference type="REBASE" id="624413">
    <property type="entry name" value="SbaFIF22ORF495P"/>
</dbReference>
<proteinExistence type="predicted"/>
<protein>
    <submittedName>
        <fullName evidence="1">MjaI family restriction endonuclease</fullName>
        <ecNumber evidence="1">3.1.21.-</ecNumber>
    </submittedName>
</protein>
<dbReference type="AlphaFoldDB" id="A0AAX3BDC5"/>
<keyword evidence="2" id="KW-1185">Reference proteome</keyword>
<dbReference type="EMBL" id="CP073355">
    <property type="protein sequence ID" value="URA10319.1"/>
    <property type="molecule type" value="Genomic_DNA"/>
</dbReference>
<dbReference type="Pfam" id="PF09568">
    <property type="entry name" value="RE_MjaI"/>
    <property type="match status" value="1"/>
</dbReference>
<keyword evidence="1" id="KW-0378">Hydrolase</keyword>
<dbReference type="RefSeq" id="WP_271435450.1">
    <property type="nucleotide sequence ID" value="NZ_CP073355.1"/>
</dbReference>
<reference evidence="1" key="1">
    <citation type="submission" date="2021-04" db="EMBL/GenBank/DDBJ databases">
        <authorList>
            <person name="Postec A."/>
        </authorList>
    </citation>
    <scope>NUCLEOTIDE SEQUENCE</scope>
    <source>
        <strain evidence="1">F1F22</strain>
    </source>
</reference>
<reference evidence="1" key="2">
    <citation type="submission" date="2022-06" db="EMBL/GenBank/DDBJ databases">
        <title>Thermospira aquatica gen. nov., sp. nov.</title>
        <authorList>
            <person name="Ben Ali Gam Z."/>
            <person name="Labat M."/>
        </authorList>
    </citation>
    <scope>NUCLEOTIDE SEQUENCE</scope>
    <source>
        <strain evidence="1">F1F22</strain>
    </source>
</reference>
<gene>
    <name evidence="1" type="ORF">KDW03_00500</name>
</gene>
<sequence>MPKEWILNNANMRWGLTKKNKVGPVAELIRKCSPKTLKEWENYYFSKVYPKEHLKHLGKILFIKITDVFKKEIEDITEQDCIDFIYNLVINRTFEGYQSEIQTIYGQLEKLLNVNIEPAPDEWDRGYSVDYFIKIKDKYIGLQIKPAGYEYITQIINEREQQKKAHEKFTKKYGGKVFYIISITEGKNKKIHNKEVIKEIKEEIRRLKEE</sequence>
<dbReference type="EC" id="3.1.21.-" evidence="1"/>
<name>A0AAX3BDC5_9SPIR</name>
<dbReference type="GO" id="GO:0009036">
    <property type="term" value="F:type II site-specific deoxyribonuclease activity"/>
    <property type="evidence" value="ECO:0007669"/>
    <property type="project" value="InterPro"/>
</dbReference>
<dbReference type="GO" id="GO:0009307">
    <property type="term" value="P:DNA restriction-modification system"/>
    <property type="evidence" value="ECO:0007669"/>
    <property type="project" value="InterPro"/>
</dbReference>
<dbReference type="KEGG" id="taqu:KDW03_00500"/>
<dbReference type="Proteomes" id="UP001056539">
    <property type="component" value="Chromosome"/>
</dbReference>